<gene>
    <name evidence="6" type="ORF">SAMN02910418_00807</name>
</gene>
<dbReference type="GO" id="GO:0003677">
    <property type="term" value="F:DNA binding"/>
    <property type="evidence" value="ECO:0007669"/>
    <property type="project" value="InterPro"/>
</dbReference>
<dbReference type="Gene3D" id="3.10.300.10">
    <property type="entry name" value="Methylpurine-DNA glycosylase (MPG)"/>
    <property type="match status" value="1"/>
</dbReference>
<dbReference type="GO" id="GO:0003905">
    <property type="term" value="F:alkylbase DNA N-glycosylase activity"/>
    <property type="evidence" value="ECO:0007669"/>
    <property type="project" value="InterPro"/>
</dbReference>
<reference evidence="7" key="1">
    <citation type="submission" date="2016-10" db="EMBL/GenBank/DDBJ databases">
        <authorList>
            <person name="Varghese N."/>
            <person name="Submissions S."/>
        </authorList>
    </citation>
    <scope>NUCLEOTIDE SEQUENCE [LARGE SCALE GENOMIC DNA]</scope>
    <source>
        <strain evidence="7">KPR-1</strain>
    </source>
</reference>
<dbReference type="EMBL" id="FNQV01000004">
    <property type="protein sequence ID" value="SEA04685.1"/>
    <property type="molecule type" value="Genomic_DNA"/>
</dbReference>
<keyword evidence="7" id="KW-1185">Reference proteome</keyword>
<accession>A0A1H3XZ00</accession>
<dbReference type="Proteomes" id="UP000199288">
    <property type="component" value="Unassembled WGS sequence"/>
</dbReference>
<dbReference type="PANTHER" id="PTHR10429">
    <property type="entry name" value="DNA-3-METHYLADENINE GLYCOSYLASE"/>
    <property type="match status" value="1"/>
</dbReference>
<sequence>MPTGGSRRAPASWRANPGIIYVYFSYGMHHAVNIVAHEAGDVGAILLRAGEIVEGIEVARARRIELRLARTARSSRPARTPRDAGTSGPLIPDAQLARGPGNLAAALGLTRADDGAPLSNRYELWLPTQPLDAYVATGRTGVAGPGGEAERYPWRFALKGDPTVSAYRPAARRTPRQ</sequence>
<dbReference type="InterPro" id="IPR036995">
    <property type="entry name" value="MPG_sf"/>
</dbReference>
<feature type="region of interest" description="Disordered" evidence="5">
    <location>
        <begin position="71"/>
        <end position="92"/>
    </location>
</feature>
<evidence type="ECO:0000256" key="2">
    <source>
        <dbReference type="ARBA" id="ARBA00022763"/>
    </source>
</evidence>
<comment type="similarity">
    <text evidence="1">Belongs to the DNA glycosylase MPG family.</text>
</comment>
<dbReference type="PANTHER" id="PTHR10429:SF0">
    <property type="entry name" value="DNA-3-METHYLADENINE GLYCOSYLASE"/>
    <property type="match status" value="1"/>
</dbReference>
<evidence type="ECO:0000313" key="7">
    <source>
        <dbReference type="Proteomes" id="UP000199288"/>
    </source>
</evidence>
<protein>
    <submittedName>
        <fullName evidence="6">DNA-3-methyladenine glycosylase</fullName>
    </submittedName>
</protein>
<dbReference type="SUPFAM" id="SSF50486">
    <property type="entry name" value="FMT C-terminal domain-like"/>
    <property type="match status" value="1"/>
</dbReference>
<organism evidence="6 7">
    <name type="scientific">Bowdeniella nasicola</name>
    <dbReference type="NCBI Taxonomy" id="208480"/>
    <lineage>
        <taxon>Bacteria</taxon>
        <taxon>Bacillati</taxon>
        <taxon>Actinomycetota</taxon>
        <taxon>Actinomycetes</taxon>
        <taxon>Actinomycetales</taxon>
        <taxon>Actinomycetaceae</taxon>
        <taxon>Bowdeniella</taxon>
    </lineage>
</organism>
<keyword evidence="2" id="KW-0227">DNA damage</keyword>
<name>A0A1H3XZ00_9ACTO</name>
<dbReference type="AlphaFoldDB" id="A0A1H3XZ00"/>
<evidence type="ECO:0000256" key="5">
    <source>
        <dbReference type="SAM" id="MobiDB-lite"/>
    </source>
</evidence>
<evidence type="ECO:0000256" key="3">
    <source>
        <dbReference type="ARBA" id="ARBA00022801"/>
    </source>
</evidence>
<evidence type="ECO:0000313" key="6">
    <source>
        <dbReference type="EMBL" id="SEA04685.1"/>
    </source>
</evidence>
<keyword evidence="4" id="KW-0234">DNA repair</keyword>
<evidence type="ECO:0000256" key="1">
    <source>
        <dbReference type="ARBA" id="ARBA00009232"/>
    </source>
</evidence>
<keyword evidence="3" id="KW-0378">Hydrolase</keyword>
<dbReference type="Pfam" id="PF02245">
    <property type="entry name" value="Pur_DNA_glyco"/>
    <property type="match status" value="1"/>
</dbReference>
<dbReference type="GO" id="GO:0006284">
    <property type="term" value="P:base-excision repair"/>
    <property type="evidence" value="ECO:0007669"/>
    <property type="project" value="InterPro"/>
</dbReference>
<dbReference type="InterPro" id="IPR011034">
    <property type="entry name" value="Formyl_transferase-like_C_sf"/>
</dbReference>
<dbReference type="RefSeq" id="WP_261977019.1">
    <property type="nucleotide sequence ID" value="NZ_FNQV01000004.1"/>
</dbReference>
<proteinExistence type="inferred from homology"/>
<dbReference type="InterPro" id="IPR003180">
    <property type="entry name" value="MPG"/>
</dbReference>
<evidence type="ECO:0000256" key="4">
    <source>
        <dbReference type="ARBA" id="ARBA00023204"/>
    </source>
</evidence>